<proteinExistence type="predicted"/>
<keyword evidence="10 16" id="KW-0812">Transmembrane</keyword>
<feature type="transmembrane region" description="Helical" evidence="16">
    <location>
        <begin position="101"/>
        <end position="125"/>
    </location>
</feature>
<dbReference type="CDD" id="cd03495">
    <property type="entry name" value="SQR_TypeC_SdhD_like"/>
    <property type="match status" value="1"/>
</dbReference>
<dbReference type="Proteomes" id="UP000184066">
    <property type="component" value="Unassembled WGS sequence"/>
</dbReference>
<dbReference type="GO" id="GO:0046872">
    <property type="term" value="F:metal ion binding"/>
    <property type="evidence" value="ECO:0007669"/>
    <property type="project" value="UniProtKB-KW"/>
</dbReference>
<evidence type="ECO:0000256" key="4">
    <source>
        <dbReference type="ARBA" id="ARBA00005163"/>
    </source>
</evidence>
<keyword evidence="18" id="KW-1185">Reference proteome</keyword>
<evidence type="ECO:0000256" key="9">
    <source>
        <dbReference type="ARBA" id="ARBA00022617"/>
    </source>
</evidence>
<dbReference type="GO" id="GO:0006099">
    <property type="term" value="P:tricarboxylic acid cycle"/>
    <property type="evidence" value="ECO:0007669"/>
    <property type="project" value="UniProtKB-UniPathway"/>
</dbReference>
<feature type="transmembrane region" description="Helical" evidence="16">
    <location>
        <begin position="32"/>
        <end position="51"/>
    </location>
</feature>
<dbReference type="InterPro" id="IPR014312">
    <property type="entry name" value="Succ_DH_anchor"/>
</dbReference>
<comment type="cofactor">
    <cofactor evidence="1">
        <name>heme</name>
        <dbReference type="ChEBI" id="CHEBI:30413"/>
    </cofactor>
</comment>
<evidence type="ECO:0000313" key="17">
    <source>
        <dbReference type="EMBL" id="SHN67691.1"/>
    </source>
</evidence>
<comment type="subcellular location">
    <subcellularLocation>
        <location evidence="3">Membrane</location>
        <topology evidence="3">Multi-pass membrane protein</topology>
    </subcellularLocation>
</comment>
<comment type="function">
    <text evidence="2">Membrane-anchoring subunit of succinate dehydrogenase (SDH).</text>
</comment>
<evidence type="ECO:0000256" key="2">
    <source>
        <dbReference type="ARBA" id="ARBA00004050"/>
    </source>
</evidence>
<name>A0A1M7TAF0_9RHOB</name>
<evidence type="ECO:0000256" key="14">
    <source>
        <dbReference type="ARBA" id="ARBA00023004"/>
    </source>
</evidence>
<dbReference type="InterPro" id="IPR000701">
    <property type="entry name" value="SuccDH_FuR_B_TM-su"/>
</dbReference>
<evidence type="ECO:0000256" key="1">
    <source>
        <dbReference type="ARBA" id="ARBA00001971"/>
    </source>
</evidence>
<dbReference type="RefSeq" id="WP_072747340.1">
    <property type="nucleotide sequence ID" value="NZ_FOHL01000005.1"/>
</dbReference>
<keyword evidence="7" id="KW-0813">Transport</keyword>
<evidence type="ECO:0000256" key="8">
    <source>
        <dbReference type="ARBA" id="ARBA00022532"/>
    </source>
</evidence>
<keyword evidence="11" id="KW-0479">Metal-binding</keyword>
<evidence type="ECO:0000256" key="10">
    <source>
        <dbReference type="ARBA" id="ARBA00022692"/>
    </source>
</evidence>
<comment type="subunit">
    <text evidence="5">Part of an enzyme complex containing four subunits: a flavoprotein, an iron-sulfur protein, plus two membrane-anchoring proteins, SdhC and SdhD.</text>
</comment>
<evidence type="ECO:0000256" key="3">
    <source>
        <dbReference type="ARBA" id="ARBA00004141"/>
    </source>
</evidence>
<dbReference type="Gene3D" id="1.20.1300.10">
    <property type="entry name" value="Fumarate reductase/succinate dehydrogenase, transmembrane subunit"/>
    <property type="match status" value="1"/>
</dbReference>
<dbReference type="InterPro" id="IPR034804">
    <property type="entry name" value="SQR/QFR_C/D"/>
</dbReference>
<dbReference type="NCBIfam" id="TIGR02968">
    <property type="entry name" value="succ_dehyd_anc"/>
    <property type="match status" value="1"/>
</dbReference>
<keyword evidence="12" id="KW-0249">Electron transport</keyword>
<accession>A0A1M7TAF0</accession>
<sequence length="128" mass="13723">MTDFKTPMARALGLGSAHDGVHHWWSQRMTSAALVPLTILALFPIAGAIGAPREEVLATFADPWNAVVTILFLAVMFKHLHQGLQVVIEDYVHHPGRRIAALTASTFFCGLFGVAGVFAVARIAFGAA</sequence>
<keyword evidence="13 16" id="KW-1133">Transmembrane helix</keyword>
<dbReference type="GO" id="GO:0016020">
    <property type="term" value="C:membrane"/>
    <property type="evidence" value="ECO:0007669"/>
    <property type="project" value="UniProtKB-SubCell"/>
</dbReference>
<evidence type="ECO:0000256" key="13">
    <source>
        <dbReference type="ARBA" id="ARBA00022989"/>
    </source>
</evidence>
<dbReference type="UniPathway" id="UPA00223"/>
<dbReference type="AlphaFoldDB" id="A0A1M7TAF0"/>
<keyword evidence="14" id="KW-0408">Iron</keyword>
<dbReference type="STRING" id="1189325.SAMN04488119_105147"/>
<evidence type="ECO:0000256" key="11">
    <source>
        <dbReference type="ARBA" id="ARBA00022723"/>
    </source>
</evidence>
<gene>
    <name evidence="17" type="ORF">SAMN05216200_105146</name>
</gene>
<evidence type="ECO:0000256" key="15">
    <source>
        <dbReference type="ARBA" id="ARBA00023136"/>
    </source>
</evidence>
<dbReference type="SUPFAM" id="SSF81343">
    <property type="entry name" value="Fumarate reductase respiratory complex transmembrane subunits"/>
    <property type="match status" value="1"/>
</dbReference>
<keyword evidence="8" id="KW-0816">Tricarboxylic acid cycle</keyword>
<dbReference type="OrthoDB" id="9809280at2"/>
<evidence type="ECO:0000313" key="18">
    <source>
        <dbReference type="Proteomes" id="UP000184066"/>
    </source>
</evidence>
<keyword evidence="9" id="KW-0349">Heme</keyword>
<dbReference type="GO" id="GO:0020037">
    <property type="term" value="F:heme binding"/>
    <property type="evidence" value="ECO:0007669"/>
    <property type="project" value="InterPro"/>
</dbReference>
<comment type="pathway">
    <text evidence="4">Carbohydrate metabolism; tricarboxylic acid cycle.</text>
</comment>
<evidence type="ECO:0000256" key="16">
    <source>
        <dbReference type="SAM" id="Phobius"/>
    </source>
</evidence>
<reference evidence="17 18" key="1">
    <citation type="submission" date="2016-12" db="EMBL/GenBank/DDBJ databases">
        <authorList>
            <person name="Song W.-J."/>
            <person name="Kurnit D.M."/>
        </authorList>
    </citation>
    <scope>NUCLEOTIDE SEQUENCE [LARGE SCALE GENOMIC DNA]</scope>
    <source>
        <strain evidence="17 18">CGMCC 1.10808</strain>
    </source>
</reference>
<dbReference type="EMBL" id="FRDL01000005">
    <property type="protein sequence ID" value="SHN67691.1"/>
    <property type="molecule type" value="Genomic_DNA"/>
</dbReference>
<keyword evidence="15 16" id="KW-0472">Membrane</keyword>
<evidence type="ECO:0000256" key="5">
    <source>
        <dbReference type="ARBA" id="ARBA00011558"/>
    </source>
</evidence>
<evidence type="ECO:0000256" key="12">
    <source>
        <dbReference type="ARBA" id="ARBA00022982"/>
    </source>
</evidence>
<dbReference type="Pfam" id="PF01127">
    <property type="entry name" value="Sdh_cyt"/>
    <property type="match status" value="1"/>
</dbReference>
<feature type="transmembrane region" description="Helical" evidence="16">
    <location>
        <begin position="63"/>
        <end position="80"/>
    </location>
</feature>
<evidence type="ECO:0000256" key="6">
    <source>
        <dbReference type="ARBA" id="ARBA00019425"/>
    </source>
</evidence>
<protein>
    <recommendedName>
        <fullName evidence="6">Succinate dehydrogenase hydrophobic membrane anchor subunit</fullName>
    </recommendedName>
</protein>
<organism evidence="17 18">
    <name type="scientific">Oceanicella actignis</name>
    <dbReference type="NCBI Taxonomy" id="1189325"/>
    <lineage>
        <taxon>Bacteria</taxon>
        <taxon>Pseudomonadati</taxon>
        <taxon>Pseudomonadota</taxon>
        <taxon>Alphaproteobacteria</taxon>
        <taxon>Rhodobacterales</taxon>
        <taxon>Paracoccaceae</taxon>
        <taxon>Oceanicella</taxon>
    </lineage>
</organism>
<evidence type="ECO:0000256" key="7">
    <source>
        <dbReference type="ARBA" id="ARBA00022448"/>
    </source>
</evidence>